<dbReference type="Gene3D" id="1.20.5.170">
    <property type="match status" value="1"/>
</dbReference>
<evidence type="ECO:0000313" key="6">
    <source>
        <dbReference type="EMBL" id="MFC1849766.1"/>
    </source>
</evidence>
<gene>
    <name evidence="6" type="primary">meaB</name>
    <name evidence="6" type="ORF">ACFL27_06115</name>
</gene>
<evidence type="ECO:0000256" key="2">
    <source>
        <dbReference type="ARBA" id="ARBA00022741"/>
    </source>
</evidence>
<evidence type="ECO:0000256" key="4">
    <source>
        <dbReference type="ARBA" id="ARBA00023134"/>
    </source>
</evidence>
<dbReference type="EMBL" id="JBHPBY010000058">
    <property type="protein sequence ID" value="MFC1849766.1"/>
    <property type="molecule type" value="Genomic_DNA"/>
</dbReference>
<keyword evidence="4" id="KW-0342">GTP-binding</keyword>
<dbReference type="InterPro" id="IPR027417">
    <property type="entry name" value="P-loop_NTPase"/>
</dbReference>
<dbReference type="PANTHER" id="PTHR43087:SF1">
    <property type="entry name" value="LAO_AO TRANSPORT SYSTEM ATPASE"/>
    <property type="match status" value="1"/>
</dbReference>
<evidence type="ECO:0000256" key="1">
    <source>
        <dbReference type="ARBA" id="ARBA00009625"/>
    </source>
</evidence>
<dbReference type="Pfam" id="PF03308">
    <property type="entry name" value="MeaB"/>
    <property type="match status" value="1"/>
</dbReference>
<dbReference type="CDD" id="cd03114">
    <property type="entry name" value="MMAA-like"/>
    <property type="match status" value="1"/>
</dbReference>
<dbReference type="Proteomes" id="UP001594351">
    <property type="component" value="Unassembled WGS sequence"/>
</dbReference>
<dbReference type="InterPro" id="IPR005129">
    <property type="entry name" value="GTPase_ArgK"/>
</dbReference>
<organism evidence="6 7">
    <name type="scientific">candidate division CSSED10-310 bacterium</name>
    <dbReference type="NCBI Taxonomy" id="2855610"/>
    <lineage>
        <taxon>Bacteria</taxon>
        <taxon>Bacteria division CSSED10-310</taxon>
    </lineage>
</organism>
<keyword evidence="3" id="KW-0378">Hydrolase</keyword>
<dbReference type="Gene3D" id="3.40.50.300">
    <property type="entry name" value="P-loop containing nucleotide triphosphate hydrolases"/>
    <property type="match status" value="1"/>
</dbReference>
<keyword evidence="5" id="KW-0143">Chaperone</keyword>
<evidence type="ECO:0000313" key="7">
    <source>
        <dbReference type="Proteomes" id="UP001594351"/>
    </source>
</evidence>
<dbReference type="PANTHER" id="PTHR43087">
    <property type="entry name" value="LYSINE/ARGININE/ORNITHINE TRANSPORT SYSTEM KINASE"/>
    <property type="match status" value="1"/>
</dbReference>
<comment type="caution">
    <text evidence="6">The sequence shown here is derived from an EMBL/GenBank/DDBJ whole genome shotgun (WGS) entry which is preliminary data.</text>
</comment>
<accession>A0ABV6YUK7</accession>
<keyword evidence="7" id="KW-1185">Reference proteome</keyword>
<proteinExistence type="inferred from homology"/>
<name>A0ABV6YUK7_UNCC1</name>
<reference evidence="6 7" key="1">
    <citation type="submission" date="2024-09" db="EMBL/GenBank/DDBJ databases">
        <title>Laminarin stimulates single cell rates of sulfate reduction while oxygen inhibits transcriptomic activity in coastal marine sediment.</title>
        <authorList>
            <person name="Lindsay M."/>
            <person name="Orcutt B."/>
            <person name="Emerson D."/>
            <person name="Stepanauskas R."/>
            <person name="D'Angelo T."/>
        </authorList>
    </citation>
    <scope>NUCLEOTIDE SEQUENCE [LARGE SCALE GENOMIC DNA]</scope>
    <source>
        <strain evidence="6">SAG AM-311-K15</strain>
    </source>
</reference>
<sequence length="321" mass="35665">MKASELCERILNGERRAIARAITFIENNNPLAEEILDTLYKHTGSAYIIGITGPPGAGKSTLVDKLTLKLRQEKRTVGVIAIDPTSPFTGGALLGDRIRMQQHSNDPGVFIRSMATRDALGGLAPATYKVVKVLDAAGYNGIIIETVGVGQAEINIINVAYTTILMLVPGLGDDIQSFKAGIMEIADIFVINKADKPGADRLQADLTMLLELNDSELWKVPIIKTVASRSQGIEELLTAIRQHYDFLDTQNQFAMKESKNSEIEVIKLLSHHLTQKYLQHYQEKQKYKSMIAQIAQRQLSPYQAVEMMIKDYELSLTQKQH</sequence>
<dbReference type="SUPFAM" id="SSF52540">
    <property type="entry name" value="P-loop containing nucleoside triphosphate hydrolases"/>
    <property type="match status" value="1"/>
</dbReference>
<protein>
    <submittedName>
        <fullName evidence="6">Methylmalonyl Co-A mutase-associated GTPase MeaB</fullName>
    </submittedName>
</protein>
<comment type="similarity">
    <text evidence="1">Belongs to the SIMIBI class G3E GTPase family. ArgK/MeaB subfamily.</text>
</comment>
<evidence type="ECO:0000256" key="3">
    <source>
        <dbReference type="ARBA" id="ARBA00022801"/>
    </source>
</evidence>
<evidence type="ECO:0000256" key="5">
    <source>
        <dbReference type="ARBA" id="ARBA00023186"/>
    </source>
</evidence>
<dbReference type="NCBIfam" id="TIGR00750">
    <property type="entry name" value="lao"/>
    <property type="match status" value="1"/>
</dbReference>
<keyword evidence="2" id="KW-0547">Nucleotide-binding</keyword>
<dbReference type="InterPro" id="IPR052040">
    <property type="entry name" value="GTPase/Isobutyryl-CoA_mutase"/>
</dbReference>